<dbReference type="EMBL" id="HBIB01020079">
    <property type="protein sequence ID" value="CAE0250787.1"/>
    <property type="molecule type" value="Transcribed_RNA"/>
</dbReference>
<sequence length="247" mass="28144">MGPEFEVYSLFVSSDDFRLELNMLDTILFRDGLPVLWLFTNKDGKVMRKKDTNTTLAKARDYFLKKALEDTKVNYTKTVCSYSADTPDAATMDGVEFARFMDYLAKVKTVDEQLPCCIHLFKKPCFDMCYICTFHKIDATYSVESVPVKYDRRYNPGCRELNKDRPVAEEFEVDGAVKRELERLVLSIVSFITDAHNKYADTLVCEFIEDVRGKIYLSSVMDVEWATLVAVKSASSSPVASPSARSE</sequence>
<name>A0A7S3DA47_9EUKA</name>
<evidence type="ECO:0000313" key="1">
    <source>
        <dbReference type="EMBL" id="CAE0250787.1"/>
    </source>
</evidence>
<organism evidence="1">
    <name type="scientific">Palpitomonas bilix</name>
    <dbReference type="NCBI Taxonomy" id="652834"/>
    <lineage>
        <taxon>Eukaryota</taxon>
        <taxon>Eukaryota incertae sedis</taxon>
    </lineage>
</organism>
<proteinExistence type="predicted"/>
<dbReference type="EMBL" id="HBIB01020080">
    <property type="protein sequence ID" value="CAE0250788.1"/>
    <property type="molecule type" value="Transcribed_RNA"/>
</dbReference>
<dbReference type="AlphaFoldDB" id="A0A7S3DA47"/>
<gene>
    <name evidence="1" type="ORF">PBIL07802_LOCUS12992</name>
    <name evidence="2" type="ORF">PBIL07802_LOCUS12993</name>
</gene>
<protein>
    <submittedName>
        <fullName evidence="1">Uncharacterized protein</fullName>
    </submittedName>
</protein>
<accession>A0A7S3DA47</accession>
<reference evidence="1" key="1">
    <citation type="submission" date="2021-01" db="EMBL/GenBank/DDBJ databases">
        <authorList>
            <person name="Corre E."/>
            <person name="Pelletier E."/>
            <person name="Niang G."/>
            <person name="Scheremetjew M."/>
            <person name="Finn R."/>
            <person name="Kale V."/>
            <person name="Holt S."/>
            <person name="Cochrane G."/>
            <person name="Meng A."/>
            <person name="Brown T."/>
            <person name="Cohen L."/>
        </authorList>
    </citation>
    <scope>NUCLEOTIDE SEQUENCE</scope>
    <source>
        <strain evidence="1">NIES-2562</strain>
    </source>
</reference>
<evidence type="ECO:0000313" key="2">
    <source>
        <dbReference type="EMBL" id="CAE0250788.1"/>
    </source>
</evidence>